<dbReference type="Gene3D" id="3.40.30.10">
    <property type="entry name" value="Glutaredoxin"/>
    <property type="match status" value="1"/>
</dbReference>
<dbReference type="AlphaFoldDB" id="A0A9W9A2M8"/>
<reference evidence="2" key="1">
    <citation type="submission" date="2022-08" db="EMBL/GenBank/DDBJ databases">
        <title>A Global Phylogenomic Analysis of the Shiitake Genus Lentinula.</title>
        <authorList>
            <consortium name="DOE Joint Genome Institute"/>
            <person name="Sierra-Patev S."/>
            <person name="Min B."/>
            <person name="Naranjo-Ortiz M."/>
            <person name="Looney B."/>
            <person name="Konkel Z."/>
            <person name="Slot J.C."/>
            <person name="Sakamoto Y."/>
            <person name="Steenwyk J.L."/>
            <person name="Rokas A."/>
            <person name="Carro J."/>
            <person name="Camarero S."/>
            <person name="Ferreira P."/>
            <person name="Molpeceres G."/>
            <person name="Ruiz-Duenas F.J."/>
            <person name="Serrano A."/>
            <person name="Henrissat B."/>
            <person name="Drula E."/>
            <person name="Hughes K.W."/>
            <person name="Mata J.L."/>
            <person name="Ishikawa N.K."/>
            <person name="Vargas-Isla R."/>
            <person name="Ushijima S."/>
            <person name="Smith C.A."/>
            <person name="Ahrendt S."/>
            <person name="Andreopoulos W."/>
            <person name="He G."/>
            <person name="Labutti K."/>
            <person name="Lipzen A."/>
            <person name="Ng V."/>
            <person name="Riley R."/>
            <person name="Sandor L."/>
            <person name="Barry K."/>
            <person name="Martinez A.T."/>
            <person name="Xiao Y."/>
            <person name="Gibbons J.G."/>
            <person name="Terashima K."/>
            <person name="Grigoriev I.V."/>
            <person name="Hibbett D.S."/>
        </authorList>
    </citation>
    <scope>NUCLEOTIDE SEQUENCE</scope>
    <source>
        <strain evidence="2">JLM2183</strain>
    </source>
</reference>
<dbReference type="InterPro" id="IPR036249">
    <property type="entry name" value="Thioredoxin-like_sf"/>
</dbReference>
<protein>
    <submittedName>
        <fullName evidence="2">Rdx family-domain-containing protein</fullName>
    </submittedName>
</protein>
<organism evidence="2 3">
    <name type="scientific">Lentinula aciculospora</name>
    <dbReference type="NCBI Taxonomy" id="153920"/>
    <lineage>
        <taxon>Eukaryota</taxon>
        <taxon>Fungi</taxon>
        <taxon>Dikarya</taxon>
        <taxon>Basidiomycota</taxon>
        <taxon>Agaricomycotina</taxon>
        <taxon>Agaricomycetes</taxon>
        <taxon>Agaricomycetidae</taxon>
        <taxon>Agaricales</taxon>
        <taxon>Marasmiineae</taxon>
        <taxon>Omphalotaceae</taxon>
        <taxon>Lentinula</taxon>
    </lineage>
</organism>
<accession>A0A9W9A2M8</accession>
<dbReference type="PANTHER" id="PTHR36417:SF2">
    <property type="entry name" value="SELENOPROTEIN DOMAIN PROTEIN (AFU_ORTHOLOGUE AFUA_1G05220)"/>
    <property type="match status" value="1"/>
</dbReference>
<gene>
    <name evidence="2" type="ORF">J3R30DRAFT_3709724</name>
</gene>
<dbReference type="SUPFAM" id="SSF52833">
    <property type="entry name" value="Thioredoxin-like"/>
    <property type="match status" value="1"/>
</dbReference>
<dbReference type="NCBIfam" id="TIGR02174">
    <property type="entry name" value="CXXU_selWTH"/>
    <property type="match status" value="1"/>
</dbReference>
<evidence type="ECO:0000313" key="3">
    <source>
        <dbReference type="Proteomes" id="UP001150266"/>
    </source>
</evidence>
<proteinExistence type="predicted"/>
<name>A0A9W9A2M8_9AGAR</name>
<dbReference type="Pfam" id="PF10262">
    <property type="entry name" value="Rdx"/>
    <property type="match status" value="1"/>
</dbReference>
<dbReference type="EMBL" id="JAOTPV010000021">
    <property type="protein sequence ID" value="KAJ4472280.1"/>
    <property type="molecule type" value="Genomic_DNA"/>
</dbReference>
<evidence type="ECO:0000256" key="1">
    <source>
        <dbReference type="ARBA" id="ARBA00023284"/>
    </source>
</evidence>
<dbReference type="OrthoDB" id="60822at2759"/>
<sequence>MEASCAPNESCAPPEAQLEQPPIVSMAYDPLNPSTFVFPRPLQGTTVTIEFCDRCRWLHRASWTQTELLLTFPPPMIECISLLPRNSDETAGRFRVWLAMSGDQSESLSTILLWDRKVEGGFPELKVLKQRLRDKIQPGKSLGHSDNHRTT</sequence>
<dbReference type="PANTHER" id="PTHR36417">
    <property type="entry name" value="SELENOPROTEIN DOMAIN PROTEIN (AFU_ORTHOLOGUE AFUA_1G05220)"/>
    <property type="match status" value="1"/>
</dbReference>
<dbReference type="InterPro" id="IPR011893">
    <property type="entry name" value="Selenoprotein_Rdx-typ"/>
</dbReference>
<dbReference type="Proteomes" id="UP001150266">
    <property type="component" value="Unassembled WGS sequence"/>
</dbReference>
<keyword evidence="3" id="KW-1185">Reference proteome</keyword>
<comment type="caution">
    <text evidence="2">The sequence shown here is derived from an EMBL/GenBank/DDBJ whole genome shotgun (WGS) entry which is preliminary data.</text>
</comment>
<evidence type="ECO:0000313" key="2">
    <source>
        <dbReference type="EMBL" id="KAJ4472280.1"/>
    </source>
</evidence>
<keyword evidence="1" id="KW-0676">Redox-active center</keyword>